<proteinExistence type="predicted"/>
<dbReference type="Proteomes" id="UP000631114">
    <property type="component" value="Unassembled WGS sequence"/>
</dbReference>
<evidence type="ECO:0000313" key="2">
    <source>
        <dbReference type="Proteomes" id="UP000631114"/>
    </source>
</evidence>
<dbReference type="AlphaFoldDB" id="A0A835HUJ2"/>
<evidence type="ECO:0000313" key="1">
    <source>
        <dbReference type="EMBL" id="KAF9603508.1"/>
    </source>
</evidence>
<accession>A0A835HUJ2</accession>
<gene>
    <name evidence="1" type="ORF">IFM89_036781</name>
</gene>
<protein>
    <submittedName>
        <fullName evidence="1">Uncharacterized protein</fullName>
    </submittedName>
</protein>
<comment type="caution">
    <text evidence="1">The sequence shown here is derived from an EMBL/GenBank/DDBJ whole genome shotgun (WGS) entry which is preliminary data.</text>
</comment>
<organism evidence="1 2">
    <name type="scientific">Coptis chinensis</name>
    <dbReference type="NCBI Taxonomy" id="261450"/>
    <lineage>
        <taxon>Eukaryota</taxon>
        <taxon>Viridiplantae</taxon>
        <taxon>Streptophyta</taxon>
        <taxon>Embryophyta</taxon>
        <taxon>Tracheophyta</taxon>
        <taxon>Spermatophyta</taxon>
        <taxon>Magnoliopsida</taxon>
        <taxon>Ranunculales</taxon>
        <taxon>Ranunculaceae</taxon>
        <taxon>Coptidoideae</taxon>
        <taxon>Coptis</taxon>
    </lineage>
</organism>
<name>A0A835HUJ2_9MAGN</name>
<keyword evidence="2" id="KW-1185">Reference proteome</keyword>
<dbReference type="EMBL" id="JADFTS010000006">
    <property type="protein sequence ID" value="KAF9603508.1"/>
    <property type="molecule type" value="Genomic_DNA"/>
</dbReference>
<sequence>MGIHIANSNNEWLHTLRTCSSNSFKSEVKRVYIYICATISAIWQKRNSRIFKGKNIPHQLVMVRILDDTKNYMLIMAKEVPDCISLRVLLHRLGIDANFKIKTSITCQWLKPELGIVKVNIDGSVSAHNNGFGGNARDSEGKVIFAYSGYDKSMSIRVQ</sequence>
<reference evidence="1 2" key="1">
    <citation type="submission" date="2020-10" db="EMBL/GenBank/DDBJ databases">
        <title>The Coptis chinensis genome and diversification of protoberbering-type alkaloids.</title>
        <authorList>
            <person name="Wang B."/>
            <person name="Shu S."/>
            <person name="Song C."/>
            <person name="Liu Y."/>
        </authorList>
    </citation>
    <scope>NUCLEOTIDE SEQUENCE [LARGE SCALE GENOMIC DNA]</scope>
    <source>
        <strain evidence="1">HL-2020</strain>
        <tissue evidence="1">Leaf</tissue>
    </source>
</reference>